<organism evidence="8 9">
    <name type="scientific">Clupea harengus</name>
    <name type="common">Atlantic herring</name>
    <dbReference type="NCBI Taxonomy" id="7950"/>
    <lineage>
        <taxon>Eukaryota</taxon>
        <taxon>Metazoa</taxon>
        <taxon>Chordata</taxon>
        <taxon>Craniata</taxon>
        <taxon>Vertebrata</taxon>
        <taxon>Euteleostomi</taxon>
        <taxon>Actinopterygii</taxon>
        <taxon>Neopterygii</taxon>
        <taxon>Teleostei</taxon>
        <taxon>Clupei</taxon>
        <taxon>Clupeiformes</taxon>
        <taxon>Clupeoidei</taxon>
        <taxon>Clupeidae</taxon>
        <taxon>Clupea</taxon>
    </lineage>
</organism>
<dbReference type="GO" id="GO:0070492">
    <property type="term" value="F:oligosaccharide binding"/>
    <property type="evidence" value="ECO:0007669"/>
    <property type="project" value="TreeGrafter"/>
</dbReference>
<name>A0A6P8EVE6_CLUHA</name>
<dbReference type="InterPro" id="IPR036056">
    <property type="entry name" value="Fibrinogen-like_C"/>
</dbReference>
<dbReference type="GO" id="GO:0005615">
    <property type="term" value="C:extracellular space"/>
    <property type="evidence" value="ECO:0007669"/>
    <property type="project" value="TreeGrafter"/>
</dbReference>
<feature type="region of interest" description="Disordered" evidence="5">
    <location>
        <begin position="103"/>
        <end position="124"/>
    </location>
</feature>
<feature type="signal peptide" evidence="6">
    <location>
        <begin position="1"/>
        <end position="16"/>
    </location>
</feature>
<evidence type="ECO:0000259" key="7">
    <source>
        <dbReference type="PROSITE" id="PS51406"/>
    </source>
</evidence>
<dbReference type="GO" id="GO:0046872">
    <property type="term" value="F:metal ion binding"/>
    <property type="evidence" value="ECO:0007669"/>
    <property type="project" value="UniProtKB-KW"/>
</dbReference>
<keyword evidence="1" id="KW-0479">Metal-binding</keyword>
<reference evidence="9" key="1">
    <citation type="submission" date="2025-08" db="UniProtKB">
        <authorList>
            <consortium name="RefSeq"/>
        </authorList>
    </citation>
    <scope>IDENTIFICATION</scope>
</reference>
<sequence>MLGESVLLSCLALGLCAVANWNTTTQELHKNLNLKRYHSKMRMVGQSCKEIQETFKVKEDGIYFLITESGVVYQTFCDMTTDGGGWTLVASVHENDILGKCTQGDRWSSQNGDNPDKPEGDQSWANRVTFGTADAATDDDYKNPGYYDIQARDVSVWHVPNNEESGLWSNSSFLRYHTETHFLKTYGGNLYHLFKRHPVKHGMAECKGGSGIPIPVVYDKGDEKSTGQLYGPAARAEFEPGFITFSASNSEKAPVAICSGVKPTGCNPQYYCIGGGGYYPIGALVACGDFNAFDWTIFGGAGQHKASQKMIDAAMLLFYR</sequence>
<evidence type="ECO:0000256" key="5">
    <source>
        <dbReference type="SAM" id="MobiDB-lite"/>
    </source>
</evidence>
<accession>A0A6P8EVE6</accession>
<dbReference type="KEGG" id="char:105903531"/>
<dbReference type="PANTHER" id="PTHR16146">
    <property type="entry name" value="INTELECTIN"/>
    <property type="match status" value="1"/>
</dbReference>
<dbReference type="SUPFAM" id="SSF56496">
    <property type="entry name" value="Fibrinogen C-terminal domain-like"/>
    <property type="match status" value="1"/>
</dbReference>
<protein>
    <submittedName>
        <fullName evidence="9">Intelectin-like</fullName>
    </submittedName>
</protein>
<dbReference type="InterPro" id="IPR014716">
    <property type="entry name" value="Fibrinogen_a/b/g_C_1"/>
</dbReference>
<keyword evidence="2" id="KW-0430">Lectin</keyword>
<evidence type="ECO:0000256" key="3">
    <source>
        <dbReference type="ARBA" id="ARBA00022837"/>
    </source>
</evidence>
<keyword evidence="3" id="KW-0106">Calcium</keyword>
<dbReference type="PROSITE" id="PS51406">
    <property type="entry name" value="FIBRINOGEN_C_2"/>
    <property type="match status" value="1"/>
</dbReference>
<evidence type="ECO:0000256" key="1">
    <source>
        <dbReference type="ARBA" id="ARBA00022723"/>
    </source>
</evidence>
<evidence type="ECO:0000313" key="8">
    <source>
        <dbReference type="Proteomes" id="UP000515152"/>
    </source>
</evidence>
<dbReference type="PANTHER" id="PTHR16146:SF46">
    <property type="entry name" value="INTELECTIN-1A-RELATED"/>
    <property type="match status" value="1"/>
</dbReference>
<dbReference type="OrthoDB" id="5971203at2759"/>
<proteinExistence type="predicted"/>
<dbReference type="InterPro" id="IPR002181">
    <property type="entry name" value="Fibrinogen_a/b/g_C_dom"/>
</dbReference>
<dbReference type="AlphaFoldDB" id="A0A6P8EVE6"/>
<dbReference type="RefSeq" id="XP_031416146.1">
    <property type="nucleotide sequence ID" value="XM_031560286.2"/>
</dbReference>
<dbReference type="Gene3D" id="3.90.215.10">
    <property type="entry name" value="Gamma Fibrinogen, chain A, domain 1"/>
    <property type="match status" value="1"/>
</dbReference>
<dbReference type="GeneID" id="105903531"/>
<evidence type="ECO:0000256" key="6">
    <source>
        <dbReference type="SAM" id="SignalP"/>
    </source>
</evidence>
<keyword evidence="6" id="KW-0732">Signal</keyword>
<evidence type="ECO:0000256" key="2">
    <source>
        <dbReference type="ARBA" id="ARBA00022734"/>
    </source>
</evidence>
<feature type="chain" id="PRO_5028251126" evidence="6">
    <location>
        <begin position="17"/>
        <end position="320"/>
    </location>
</feature>
<gene>
    <name evidence="9" type="primary">LOC105903531</name>
</gene>
<feature type="domain" description="Fibrinogen C-terminal" evidence="7">
    <location>
        <begin position="39"/>
        <end position="99"/>
    </location>
</feature>
<keyword evidence="4" id="KW-1015">Disulfide bond</keyword>
<dbReference type="NCBIfam" id="NF040941">
    <property type="entry name" value="GGGWT_bact"/>
    <property type="match status" value="1"/>
</dbReference>
<keyword evidence="8" id="KW-1185">Reference proteome</keyword>
<evidence type="ECO:0000313" key="9">
    <source>
        <dbReference type="RefSeq" id="XP_031416146.1"/>
    </source>
</evidence>
<dbReference type="Proteomes" id="UP000515152">
    <property type="component" value="Chromosome 22"/>
</dbReference>
<evidence type="ECO:0000256" key="4">
    <source>
        <dbReference type="ARBA" id="ARBA00023157"/>
    </source>
</evidence>
<dbReference type="FunFam" id="3.90.215.10:FF:000015">
    <property type="entry name" value="Intelectin 2"/>
    <property type="match status" value="1"/>
</dbReference>